<organism evidence="5 6">
    <name type="scientific">Actinopolymorpha rutila</name>
    <dbReference type="NCBI Taxonomy" id="446787"/>
    <lineage>
        <taxon>Bacteria</taxon>
        <taxon>Bacillati</taxon>
        <taxon>Actinomycetota</taxon>
        <taxon>Actinomycetes</taxon>
        <taxon>Propionibacteriales</taxon>
        <taxon>Actinopolymorphaceae</taxon>
        <taxon>Actinopolymorpha</taxon>
    </lineage>
</organism>
<name>A0A852Z562_9ACTN</name>
<keyword evidence="2 5" id="KW-0378">Hydrolase</keyword>
<evidence type="ECO:0000256" key="4">
    <source>
        <dbReference type="SAM" id="MobiDB-lite"/>
    </source>
</evidence>
<dbReference type="Pfam" id="PF01981">
    <property type="entry name" value="PTH2"/>
    <property type="match status" value="1"/>
</dbReference>
<comment type="catalytic activity">
    <reaction evidence="3">
        <text>an N-acyl-L-alpha-aminoacyl-tRNA + H2O = an N-acyl-L-amino acid + a tRNA + H(+)</text>
        <dbReference type="Rhea" id="RHEA:54448"/>
        <dbReference type="Rhea" id="RHEA-COMP:10123"/>
        <dbReference type="Rhea" id="RHEA-COMP:13883"/>
        <dbReference type="ChEBI" id="CHEBI:15377"/>
        <dbReference type="ChEBI" id="CHEBI:15378"/>
        <dbReference type="ChEBI" id="CHEBI:59874"/>
        <dbReference type="ChEBI" id="CHEBI:78442"/>
        <dbReference type="ChEBI" id="CHEBI:138191"/>
        <dbReference type="EC" id="3.1.1.29"/>
    </reaction>
</comment>
<feature type="region of interest" description="Disordered" evidence="4">
    <location>
        <begin position="1"/>
        <end position="21"/>
    </location>
</feature>
<dbReference type="InterPro" id="IPR002833">
    <property type="entry name" value="PTH2"/>
</dbReference>
<dbReference type="RefSeq" id="WP_202889076.1">
    <property type="nucleotide sequence ID" value="NZ_BAAARR010000012.1"/>
</dbReference>
<proteinExistence type="predicted"/>
<dbReference type="Proteomes" id="UP000579605">
    <property type="component" value="Unassembled WGS sequence"/>
</dbReference>
<evidence type="ECO:0000313" key="5">
    <source>
        <dbReference type="EMBL" id="NYH87365.1"/>
    </source>
</evidence>
<protein>
    <recommendedName>
        <fullName evidence="1">peptidyl-tRNA hydrolase</fullName>
        <ecNumber evidence="1">3.1.1.29</ecNumber>
    </recommendedName>
</protein>
<evidence type="ECO:0000313" key="6">
    <source>
        <dbReference type="Proteomes" id="UP000579605"/>
    </source>
</evidence>
<evidence type="ECO:0000256" key="3">
    <source>
        <dbReference type="ARBA" id="ARBA00048707"/>
    </source>
</evidence>
<evidence type="ECO:0000256" key="1">
    <source>
        <dbReference type="ARBA" id="ARBA00013260"/>
    </source>
</evidence>
<gene>
    <name evidence="5" type="ORF">F4554_000003</name>
</gene>
<keyword evidence="6" id="KW-1185">Reference proteome</keyword>
<dbReference type="GO" id="GO:0004045">
    <property type="term" value="F:peptidyl-tRNA hydrolase activity"/>
    <property type="evidence" value="ECO:0007669"/>
    <property type="project" value="UniProtKB-EC"/>
</dbReference>
<dbReference type="InterPro" id="IPR023476">
    <property type="entry name" value="Pep_tRNA_hydro_II_dom_sf"/>
</dbReference>
<dbReference type="EMBL" id="JACBZH010000001">
    <property type="protein sequence ID" value="NYH87365.1"/>
    <property type="molecule type" value="Genomic_DNA"/>
</dbReference>
<evidence type="ECO:0000256" key="2">
    <source>
        <dbReference type="ARBA" id="ARBA00022801"/>
    </source>
</evidence>
<dbReference type="AlphaFoldDB" id="A0A852Z562"/>
<reference evidence="5 6" key="1">
    <citation type="submission" date="2020-07" db="EMBL/GenBank/DDBJ databases">
        <title>Sequencing the genomes of 1000 actinobacteria strains.</title>
        <authorList>
            <person name="Klenk H.-P."/>
        </authorList>
    </citation>
    <scope>NUCLEOTIDE SEQUENCE [LARGE SCALE GENOMIC DNA]</scope>
    <source>
        <strain evidence="5 6">DSM 18448</strain>
    </source>
</reference>
<dbReference type="EC" id="3.1.1.29" evidence="1"/>
<dbReference type="Gene3D" id="3.40.1490.10">
    <property type="entry name" value="Bit1"/>
    <property type="match status" value="1"/>
</dbReference>
<dbReference type="SUPFAM" id="SSF102462">
    <property type="entry name" value="Peptidyl-tRNA hydrolase II"/>
    <property type="match status" value="1"/>
</dbReference>
<sequence>MTEPVQPSESGLPAQGGVDEAPDPMAAVHWWREHWRNLAWIGQAERDDDEPWALPLVVRVEKASMPTHEDALAASALAVVRLLADRDSAPGGPWHADLERWMDGRIRKVVRRARGIRWTEVERLPGITARSGGAEVRALAPHPVARPPVEVSKLQVEGLDLAHAEDTEDADAERLGGVEEAGVAEQAGGPVLSIVLAPGVRMSTGKGCAQVGHAAHLALLELDEQTVAGWATANFPLRVVTATPERWRHIVDGEVAAATVRDAGYTEVEPGTCTCAATFASPG</sequence>
<comment type="caution">
    <text evidence="5">The sequence shown here is derived from an EMBL/GenBank/DDBJ whole genome shotgun (WGS) entry which is preliminary data.</text>
</comment>
<accession>A0A852Z562</accession>